<dbReference type="InterPro" id="IPR051783">
    <property type="entry name" value="NAD(P)-dependent_oxidoreduct"/>
</dbReference>
<evidence type="ECO:0000313" key="3">
    <source>
        <dbReference type="EMBL" id="TWE10513.1"/>
    </source>
</evidence>
<feature type="region of interest" description="Disordered" evidence="1">
    <location>
        <begin position="109"/>
        <end position="131"/>
    </location>
</feature>
<comment type="caution">
    <text evidence="3">The sequence shown here is derived from an EMBL/GenBank/DDBJ whole genome shotgun (WGS) entry which is preliminary data.</text>
</comment>
<organism evidence="3 4">
    <name type="scientific">Rudaeicoccus suwonensis</name>
    <dbReference type="NCBI Taxonomy" id="657409"/>
    <lineage>
        <taxon>Bacteria</taxon>
        <taxon>Bacillati</taxon>
        <taxon>Actinomycetota</taxon>
        <taxon>Actinomycetes</taxon>
        <taxon>Micrococcales</taxon>
        <taxon>Dermacoccaceae</taxon>
        <taxon>Rudaeicoccus</taxon>
    </lineage>
</organism>
<dbReference type="AlphaFoldDB" id="A0A561E4H6"/>
<gene>
    <name evidence="3" type="ORF">BKA23_2882</name>
</gene>
<protein>
    <submittedName>
        <fullName evidence="3">Nucleoside-diphosphate-sugar epimerase</fullName>
    </submittedName>
</protein>
<dbReference type="RefSeq" id="WP_145229521.1">
    <property type="nucleotide sequence ID" value="NZ_VIVQ01000002.1"/>
</dbReference>
<dbReference type="GO" id="GO:0005737">
    <property type="term" value="C:cytoplasm"/>
    <property type="evidence" value="ECO:0007669"/>
    <property type="project" value="TreeGrafter"/>
</dbReference>
<dbReference type="Gene3D" id="3.40.50.720">
    <property type="entry name" value="NAD(P)-binding Rossmann-like Domain"/>
    <property type="match status" value="1"/>
</dbReference>
<evidence type="ECO:0000313" key="4">
    <source>
        <dbReference type="Proteomes" id="UP000318297"/>
    </source>
</evidence>
<proteinExistence type="predicted"/>
<dbReference type="PANTHER" id="PTHR48079:SF6">
    <property type="entry name" value="NAD(P)-BINDING DOMAIN-CONTAINING PROTEIN-RELATED"/>
    <property type="match status" value="1"/>
</dbReference>
<dbReference type="PANTHER" id="PTHR48079">
    <property type="entry name" value="PROTEIN YEEZ"/>
    <property type="match status" value="1"/>
</dbReference>
<evidence type="ECO:0000259" key="2">
    <source>
        <dbReference type="Pfam" id="PF01370"/>
    </source>
</evidence>
<dbReference type="InterPro" id="IPR001509">
    <property type="entry name" value="Epimerase_deHydtase"/>
</dbReference>
<accession>A0A561E4H6</accession>
<dbReference type="SUPFAM" id="SSF51735">
    <property type="entry name" value="NAD(P)-binding Rossmann-fold domains"/>
    <property type="match status" value="1"/>
</dbReference>
<evidence type="ECO:0000256" key="1">
    <source>
        <dbReference type="SAM" id="MobiDB-lite"/>
    </source>
</evidence>
<dbReference type="EMBL" id="VIVQ01000002">
    <property type="protein sequence ID" value="TWE10513.1"/>
    <property type="molecule type" value="Genomic_DNA"/>
</dbReference>
<dbReference type="CDD" id="cd05262">
    <property type="entry name" value="SDR_a7"/>
    <property type="match status" value="1"/>
</dbReference>
<feature type="domain" description="NAD-dependent epimerase/dehydratase" evidence="2">
    <location>
        <begin position="3"/>
        <end position="119"/>
    </location>
</feature>
<dbReference type="GO" id="GO:0004029">
    <property type="term" value="F:aldehyde dehydrogenase (NAD+) activity"/>
    <property type="evidence" value="ECO:0007669"/>
    <property type="project" value="TreeGrafter"/>
</dbReference>
<dbReference type="InterPro" id="IPR036291">
    <property type="entry name" value="NAD(P)-bd_dom_sf"/>
</dbReference>
<dbReference type="OrthoDB" id="9787292at2"/>
<reference evidence="3 4" key="1">
    <citation type="submission" date="2019-06" db="EMBL/GenBank/DDBJ databases">
        <title>Sequencing the genomes of 1000 actinobacteria strains.</title>
        <authorList>
            <person name="Klenk H.-P."/>
        </authorList>
    </citation>
    <scope>NUCLEOTIDE SEQUENCE [LARGE SCALE GENOMIC DNA]</scope>
    <source>
        <strain evidence="3 4">DSM 19560</strain>
    </source>
</reference>
<sequence>MQVFLTGGTGLIGTAVTAELLAHGYDVAALVRSDASAQVASKAGAEPVRGSLTDLDVIRQAAGAADGVIHLAFGNDFTSAEALSQNIAEEGAALLAVSEALEGSGKPLVSVSGTPRVNGRPSVESDPIPLDGPVGGRARVVTSVLGFADRGVRTSTVRLPRTVHRDGVGGFAGILTGIARRTGVSSYPGDGSQRWPAVHALDAATLFRLALEKAEAGTSWHAVDDEGDAVVDIAGVIGRRLGVPVESAPVEQFGALGAIFAADQPASSEHTRRVLGWEPTHPRLLADLELIEP</sequence>
<dbReference type="Pfam" id="PF01370">
    <property type="entry name" value="Epimerase"/>
    <property type="match status" value="1"/>
</dbReference>
<dbReference type="Proteomes" id="UP000318297">
    <property type="component" value="Unassembled WGS sequence"/>
</dbReference>
<keyword evidence="4" id="KW-1185">Reference proteome</keyword>
<name>A0A561E4H6_9MICO</name>